<name>A0A8J5SYY2_ZIZPA</name>
<feature type="region of interest" description="Disordered" evidence="1">
    <location>
        <begin position="41"/>
        <end position="75"/>
    </location>
</feature>
<organism evidence="2 3">
    <name type="scientific">Zizania palustris</name>
    <name type="common">Northern wild rice</name>
    <dbReference type="NCBI Taxonomy" id="103762"/>
    <lineage>
        <taxon>Eukaryota</taxon>
        <taxon>Viridiplantae</taxon>
        <taxon>Streptophyta</taxon>
        <taxon>Embryophyta</taxon>
        <taxon>Tracheophyta</taxon>
        <taxon>Spermatophyta</taxon>
        <taxon>Magnoliopsida</taxon>
        <taxon>Liliopsida</taxon>
        <taxon>Poales</taxon>
        <taxon>Poaceae</taxon>
        <taxon>BOP clade</taxon>
        <taxon>Oryzoideae</taxon>
        <taxon>Oryzeae</taxon>
        <taxon>Zizaniinae</taxon>
        <taxon>Zizania</taxon>
    </lineage>
</organism>
<reference evidence="2" key="1">
    <citation type="journal article" date="2021" name="bioRxiv">
        <title>Whole Genome Assembly and Annotation of Northern Wild Rice, Zizania palustris L., Supports a Whole Genome Duplication in the Zizania Genus.</title>
        <authorList>
            <person name="Haas M."/>
            <person name="Kono T."/>
            <person name="Macchietto M."/>
            <person name="Millas R."/>
            <person name="McGilp L."/>
            <person name="Shao M."/>
            <person name="Duquette J."/>
            <person name="Hirsch C.N."/>
            <person name="Kimball J."/>
        </authorList>
    </citation>
    <scope>NUCLEOTIDE SEQUENCE</scope>
    <source>
        <tissue evidence="2">Fresh leaf tissue</tissue>
    </source>
</reference>
<accession>A0A8J5SYY2</accession>
<sequence length="138" mass="14289">MCHRKMGARGICAARLMGGCGLRRRVRGTGGFEGAARGADGFRGEAASSTGAARPVGGFEGGWWRPRRGSHAPPTVSDWDSSIFVGGSCAALMASEVGVQGDSGFQWWRVMEPCAGACGGQNGGRGTVPPIFPHKIKP</sequence>
<protein>
    <submittedName>
        <fullName evidence="2">Uncharacterized protein</fullName>
    </submittedName>
</protein>
<comment type="caution">
    <text evidence="2">The sequence shown here is derived from an EMBL/GenBank/DDBJ whole genome shotgun (WGS) entry which is preliminary data.</text>
</comment>
<reference evidence="2" key="2">
    <citation type="submission" date="2021-02" db="EMBL/GenBank/DDBJ databases">
        <authorList>
            <person name="Kimball J.A."/>
            <person name="Haas M.W."/>
            <person name="Macchietto M."/>
            <person name="Kono T."/>
            <person name="Duquette J."/>
            <person name="Shao M."/>
        </authorList>
    </citation>
    <scope>NUCLEOTIDE SEQUENCE</scope>
    <source>
        <tissue evidence="2">Fresh leaf tissue</tissue>
    </source>
</reference>
<evidence type="ECO:0000256" key="1">
    <source>
        <dbReference type="SAM" id="MobiDB-lite"/>
    </source>
</evidence>
<proteinExistence type="predicted"/>
<dbReference type="AlphaFoldDB" id="A0A8J5SYY2"/>
<evidence type="ECO:0000313" key="2">
    <source>
        <dbReference type="EMBL" id="KAG8083591.1"/>
    </source>
</evidence>
<dbReference type="EMBL" id="JAAALK010000085">
    <property type="protein sequence ID" value="KAG8083591.1"/>
    <property type="molecule type" value="Genomic_DNA"/>
</dbReference>
<evidence type="ECO:0000313" key="3">
    <source>
        <dbReference type="Proteomes" id="UP000729402"/>
    </source>
</evidence>
<gene>
    <name evidence="2" type="ORF">GUJ93_ZPchr0015g6831</name>
</gene>
<dbReference type="Proteomes" id="UP000729402">
    <property type="component" value="Unassembled WGS sequence"/>
</dbReference>
<keyword evidence="3" id="KW-1185">Reference proteome</keyword>